<reference evidence="2 3" key="1">
    <citation type="journal article" date="2015" name="Nature">
        <title>rRNA introns, odd ribosomes, and small enigmatic genomes across a large radiation of phyla.</title>
        <authorList>
            <person name="Brown C.T."/>
            <person name="Hug L.A."/>
            <person name="Thomas B.C."/>
            <person name="Sharon I."/>
            <person name="Castelle C.J."/>
            <person name="Singh A."/>
            <person name="Wilkins M.J."/>
            <person name="Williams K.H."/>
            <person name="Banfield J.F."/>
        </authorList>
    </citation>
    <scope>NUCLEOTIDE SEQUENCE [LARGE SCALE GENOMIC DNA]</scope>
</reference>
<dbReference type="Proteomes" id="UP000034736">
    <property type="component" value="Unassembled WGS sequence"/>
</dbReference>
<feature type="transmembrane region" description="Helical" evidence="1">
    <location>
        <begin position="49"/>
        <end position="69"/>
    </location>
</feature>
<feature type="transmembrane region" description="Helical" evidence="1">
    <location>
        <begin position="21"/>
        <end position="37"/>
    </location>
</feature>
<keyword evidence="1" id="KW-0812">Transmembrane</keyword>
<proteinExistence type="predicted"/>
<sequence>MSLGKLKTFFREFRRPSNIRIFALAVLFYYIWGMQNWSDSQLLSGGWWFDALGHFIFGVGLSFILLYWIRFYAPESYILSGKLNIARQIIEDVAFIEAIFWEGFELLWDLKIQPNYATWLVRAQNSSADTTSDILVTALGAMFAMFLWWCWRKYHEMRWPDETEKESIETAKAESRVLAKEILAARRGQRRQIYNEFKRSLKKTIRTVKKIDPL</sequence>
<protein>
    <recommendedName>
        <fullName evidence="4">DUF2238 domain-containing protein</fullName>
    </recommendedName>
</protein>
<dbReference type="InterPro" id="IPR014509">
    <property type="entry name" value="YjdF-like"/>
</dbReference>
<gene>
    <name evidence="2" type="ORF">UW30_C0016G0010</name>
</gene>
<feature type="transmembrane region" description="Helical" evidence="1">
    <location>
        <begin position="134"/>
        <end position="151"/>
    </location>
</feature>
<name>A0A0G1JZG3_9BACT</name>
<evidence type="ECO:0008006" key="4">
    <source>
        <dbReference type="Google" id="ProtNLM"/>
    </source>
</evidence>
<evidence type="ECO:0000313" key="2">
    <source>
        <dbReference type="EMBL" id="KKT40879.1"/>
    </source>
</evidence>
<dbReference type="Pfam" id="PF09997">
    <property type="entry name" value="DUF2238"/>
    <property type="match status" value="1"/>
</dbReference>
<evidence type="ECO:0000313" key="3">
    <source>
        <dbReference type="Proteomes" id="UP000034736"/>
    </source>
</evidence>
<keyword evidence="1" id="KW-1133">Transmembrane helix</keyword>
<comment type="caution">
    <text evidence="2">The sequence shown here is derived from an EMBL/GenBank/DDBJ whole genome shotgun (WGS) entry which is preliminary data.</text>
</comment>
<keyword evidence="1" id="KW-0472">Membrane</keyword>
<dbReference type="STRING" id="1618647.UW30_C0016G0010"/>
<dbReference type="EMBL" id="LCHU01000016">
    <property type="protein sequence ID" value="KKT40879.1"/>
    <property type="molecule type" value="Genomic_DNA"/>
</dbReference>
<accession>A0A0G1JZG3</accession>
<evidence type="ECO:0000256" key="1">
    <source>
        <dbReference type="SAM" id="Phobius"/>
    </source>
</evidence>
<dbReference type="AlphaFoldDB" id="A0A0G1JZG3"/>
<organism evidence="2 3">
    <name type="scientific">Candidatus Giovannonibacteria bacterium GW2011_GWA2_44_13b</name>
    <dbReference type="NCBI Taxonomy" id="1618647"/>
    <lineage>
        <taxon>Bacteria</taxon>
        <taxon>Candidatus Giovannoniibacteriota</taxon>
    </lineage>
</organism>